<evidence type="ECO:0000313" key="1">
    <source>
        <dbReference type="EMBL" id="KAJ6972745.1"/>
    </source>
</evidence>
<proteinExistence type="predicted"/>
<evidence type="ECO:0000313" key="2">
    <source>
        <dbReference type="Proteomes" id="UP001164929"/>
    </source>
</evidence>
<dbReference type="Proteomes" id="UP001164929">
    <property type="component" value="Chromosome 14"/>
</dbReference>
<sequence>MREERAGSQRSFNFPYLPLSWILDFTGDFLNWVCIKALSCSGVLDFTGGFGLSRTLPFEKNSAPPATMLPGAPRFPPPKLQQDQNLFPFFFRTQICCHRQWVRSPLPHLSTPPGPPPACCCAFSDISCNSSTNCFLIRLNIANILASHFLNASLSCSTHQVPLATETRYLSMNHHVLCSLLTSFQLN</sequence>
<reference evidence="1" key="1">
    <citation type="journal article" date="2023" name="Mol. Ecol. Resour.">
        <title>Chromosome-level genome assembly of a triploid poplar Populus alba 'Berolinensis'.</title>
        <authorList>
            <person name="Chen S."/>
            <person name="Yu Y."/>
            <person name="Wang X."/>
            <person name="Wang S."/>
            <person name="Zhang T."/>
            <person name="Zhou Y."/>
            <person name="He R."/>
            <person name="Meng N."/>
            <person name="Wang Y."/>
            <person name="Liu W."/>
            <person name="Liu Z."/>
            <person name="Liu J."/>
            <person name="Guo Q."/>
            <person name="Huang H."/>
            <person name="Sederoff R.R."/>
            <person name="Wang G."/>
            <person name="Qu G."/>
            <person name="Chen S."/>
        </authorList>
    </citation>
    <scope>NUCLEOTIDE SEQUENCE</scope>
    <source>
        <strain evidence="1">SC-2020</strain>
    </source>
</reference>
<accession>A0AAD6LTB5</accession>
<organism evidence="1 2">
    <name type="scientific">Populus alba x Populus x berolinensis</name>
    <dbReference type="NCBI Taxonomy" id="444605"/>
    <lineage>
        <taxon>Eukaryota</taxon>
        <taxon>Viridiplantae</taxon>
        <taxon>Streptophyta</taxon>
        <taxon>Embryophyta</taxon>
        <taxon>Tracheophyta</taxon>
        <taxon>Spermatophyta</taxon>
        <taxon>Magnoliopsida</taxon>
        <taxon>eudicotyledons</taxon>
        <taxon>Gunneridae</taxon>
        <taxon>Pentapetalae</taxon>
        <taxon>rosids</taxon>
        <taxon>fabids</taxon>
        <taxon>Malpighiales</taxon>
        <taxon>Salicaceae</taxon>
        <taxon>Saliceae</taxon>
        <taxon>Populus</taxon>
    </lineage>
</organism>
<keyword evidence="2" id="KW-1185">Reference proteome</keyword>
<comment type="caution">
    <text evidence="1">The sequence shown here is derived from an EMBL/GenBank/DDBJ whole genome shotgun (WGS) entry which is preliminary data.</text>
</comment>
<dbReference type="EMBL" id="JAQIZT010000014">
    <property type="protein sequence ID" value="KAJ6972745.1"/>
    <property type="molecule type" value="Genomic_DNA"/>
</dbReference>
<name>A0AAD6LTB5_9ROSI</name>
<protein>
    <submittedName>
        <fullName evidence="1">Uncharacterized protein</fullName>
    </submittedName>
</protein>
<gene>
    <name evidence="1" type="ORF">NC653_033142</name>
</gene>
<dbReference type="AlphaFoldDB" id="A0AAD6LTB5"/>